<dbReference type="Gene3D" id="3.60.21.10">
    <property type="match status" value="1"/>
</dbReference>
<feature type="domain" description="Calcineurin-like phosphoesterase" evidence="5">
    <location>
        <begin position="118"/>
        <end position="304"/>
    </location>
</feature>
<dbReference type="Gene3D" id="2.60.40.10">
    <property type="entry name" value="Immunoglobulins"/>
    <property type="match status" value="1"/>
</dbReference>
<reference evidence="9" key="1">
    <citation type="submission" date="2016-11" db="EMBL/GenBank/DDBJ databases">
        <authorList>
            <person name="Shukria A."/>
            <person name="Stevens D.C."/>
        </authorList>
    </citation>
    <scope>NUCLEOTIDE SEQUENCE [LARGE SCALE GENOMIC DNA]</scope>
    <source>
        <strain evidence="9">Cbfe23</strain>
    </source>
</reference>
<feature type="domain" description="Purple acid phosphatase C-terminal" evidence="6">
    <location>
        <begin position="323"/>
        <end position="381"/>
    </location>
</feature>
<keyword evidence="2" id="KW-0325">Glycoprotein</keyword>
<dbReference type="Pfam" id="PF14008">
    <property type="entry name" value="Metallophos_C"/>
    <property type="match status" value="1"/>
</dbReference>
<dbReference type="SUPFAM" id="SSF49363">
    <property type="entry name" value="Purple acid phosphatase, N-terminal domain"/>
    <property type="match status" value="1"/>
</dbReference>
<dbReference type="InterPro" id="IPR008963">
    <property type="entry name" value="Purple_acid_Pase-like_N"/>
</dbReference>
<dbReference type="InterPro" id="IPR004843">
    <property type="entry name" value="Calcineurin-like_PHP"/>
</dbReference>
<evidence type="ECO:0000256" key="2">
    <source>
        <dbReference type="ARBA" id="ARBA00023180"/>
    </source>
</evidence>
<dbReference type="PANTHER" id="PTHR45867:SF3">
    <property type="entry name" value="ACID PHOSPHATASE TYPE 7"/>
    <property type="match status" value="1"/>
</dbReference>
<evidence type="ECO:0000256" key="1">
    <source>
        <dbReference type="ARBA" id="ARBA00022729"/>
    </source>
</evidence>
<keyword evidence="9" id="KW-1185">Reference proteome</keyword>
<feature type="chain" id="PRO_5013335813" evidence="4">
    <location>
        <begin position="26"/>
        <end position="473"/>
    </location>
</feature>
<dbReference type="Pfam" id="PF00149">
    <property type="entry name" value="Metallophos"/>
    <property type="match status" value="1"/>
</dbReference>
<dbReference type="PANTHER" id="PTHR45867">
    <property type="entry name" value="PURPLE ACID PHOSPHATASE"/>
    <property type="match status" value="1"/>
</dbReference>
<feature type="domain" description="DUF7800" evidence="7">
    <location>
        <begin position="26"/>
        <end position="109"/>
    </location>
</feature>
<dbReference type="AlphaFoldDB" id="A0A1L9BB65"/>
<dbReference type="RefSeq" id="WP_071899680.1">
    <property type="nucleotide sequence ID" value="NZ_MPIN01000004.1"/>
</dbReference>
<dbReference type="Pfam" id="PF25077">
    <property type="entry name" value="DUF7800"/>
    <property type="match status" value="1"/>
</dbReference>
<accession>A0A1L9BB65</accession>
<dbReference type="OrthoDB" id="9804511at2"/>
<dbReference type="InterPro" id="IPR013783">
    <property type="entry name" value="Ig-like_fold"/>
</dbReference>
<dbReference type="EMBL" id="MPIN01000004">
    <property type="protein sequence ID" value="OJH39506.1"/>
    <property type="molecule type" value="Genomic_DNA"/>
</dbReference>
<dbReference type="CDD" id="cd00839">
    <property type="entry name" value="MPP_PAPs"/>
    <property type="match status" value="1"/>
</dbReference>
<sequence length="473" mass="50895">MHRLYSLALGAMTVAFTLTASGANAAKLTRDPYLQRVGPDTAMVAFRLDTACAATVRYGTHGSTDQTVTAPAQTRQAVVLDGLEPGTEYTYVVDACGSRTSPVTFSTAPVPGTRSVHFTTVGDFGSNNQDQRDVSRAMLGRKPQFFLALGDNAYEMGTEAEFQHNLFEPMAPLLAQVPFFAVPGNHEYETNQGQPYFDNLYLPTSQGGGEYYYSFDWGHVHFVAIDSNCAIGLSSADRCTFEAQKKWVEQDLAASTAPWKIAFFHHPPWSSGDHGSQLKMRREFAPLFEKYGVDLVLTGHDHNYERTHPMRGNEVAPSGATNPVYLVVGSGGAKLRELSIESKPSWSVLRNNSDHGYLDVRVEGGTLTAQMLTPSGKVMDSFTLTKDLPPEPAPPTQQPAPTPGTTPPAPAPSTPGQPPPLGGSTQSPPGGVPDLGDPDDPAETAPGCSATPVMTLLPAGMWVVASALRRRRR</sequence>
<feature type="signal peptide" evidence="4">
    <location>
        <begin position="1"/>
        <end position="25"/>
    </location>
</feature>
<evidence type="ECO:0000256" key="4">
    <source>
        <dbReference type="SAM" id="SignalP"/>
    </source>
</evidence>
<comment type="caution">
    <text evidence="8">The sequence shown here is derived from an EMBL/GenBank/DDBJ whole genome shotgun (WGS) entry which is preliminary data.</text>
</comment>
<name>A0A1L9BB65_9BACT</name>
<evidence type="ECO:0000259" key="6">
    <source>
        <dbReference type="Pfam" id="PF14008"/>
    </source>
</evidence>
<evidence type="ECO:0000313" key="9">
    <source>
        <dbReference type="Proteomes" id="UP000182229"/>
    </source>
</evidence>
<evidence type="ECO:0000313" key="8">
    <source>
        <dbReference type="EMBL" id="OJH39506.1"/>
    </source>
</evidence>
<dbReference type="InterPro" id="IPR025733">
    <property type="entry name" value="PAPs_C"/>
</dbReference>
<evidence type="ECO:0000256" key="3">
    <source>
        <dbReference type="SAM" id="MobiDB-lite"/>
    </source>
</evidence>
<reference evidence="8 9" key="2">
    <citation type="submission" date="2016-12" db="EMBL/GenBank/DDBJ databases">
        <title>Draft Genome Sequence of Cystobacter ferrugineus Strain Cbfe23.</title>
        <authorList>
            <person name="Akbar S."/>
            <person name="Dowd S.E."/>
            <person name="Stevens D.C."/>
        </authorList>
    </citation>
    <scope>NUCLEOTIDE SEQUENCE [LARGE SCALE GENOMIC DNA]</scope>
    <source>
        <strain evidence="8 9">Cbfe23</strain>
    </source>
</reference>
<dbReference type="InterPro" id="IPR041792">
    <property type="entry name" value="MPP_PAP"/>
</dbReference>
<organism evidence="8 9">
    <name type="scientific">Cystobacter ferrugineus</name>
    <dbReference type="NCBI Taxonomy" id="83449"/>
    <lineage>
        <taxon>Bacteria</taxon>
        <taxon>Pseudomonadati</taxon>
        <taxon>Myxococcota</taxon>
        <taxon>Myxococcia</taxon>
        <taxon>Myxococcales</taxon>
        <taxon>Cystobacterineae</taxon>
        <taxon>Archangiaceae</taxon>
        <taxon>Cystobacter</taxon>
    </lineage>
</organism>
<proteinExistence type="predicted"/>
<gene>
    <name evidence="8" type="ORF">BON30_18595</name>
</gene>
<dbReference type="GO" id="GO:0003993">
    <property type="term" value="F:acid phosphatase activity"/>
    <property type="evidence" value="ECO:0007669"/>
    <property type="project" value="InterPro"/>
</dbReference>
<dbReference type="InterPro" id="IPR003961">
    <property type="entry name" value="FN3_dom"/>
</dbReference>
<dbReference type="NCBIfam" id="TIGR03382">
    <property type="entry name" value="GC_trans_RRR"/>
    <property type="match status" value="1"/>
</dbReference>
<keyword evidence="1 4" id="KW-0732">Signal</keyword>
<dbReference type="Proteomes" id="UP000182229">
    <property type="component" value="Unassembled WGS sequence"/>
</dbReference>
<evidence type="ECO:0000259" key="5">
    <source>
        <dbReference type="Pfam" id="PF00149"/>
    </source>
</evidence>
<protein>
    <submittedName>
        <fullName evidence="8">Metallophosphoesterase</fullName>
    </submittedName>
</protein>
<dbReference type="SUPFAM" id="SSF56300">
    <property type="entry name" value="Metallo-dependent phosphatases"/>
    <property type="match status" value="1"/>
</dbReference>
<dbReference type="STRING" id="83449.BON30_18595"/>
<dbReference type="CDD" id="cd00063">
    <property type="entry name" value="FN3"/>
    <property type="match status" value="1"/>
</dbReference>
<dbReference type="InterPro" id="IPR017756">
    <property type="entry name" value="TM_Gly-Cys-Arg_CS"/>
</dbReference>
<evidence type="ECO:0000259" key="7">
    <source>
        <dbReference type="Pfam" id="PF25077"/>
    </source>
</evidence>
<feature type="region of interest" description="Disordered" evidence="3">
    <location>
        <begin position="380"/>
        <end position="451"/>
    </location>
</feature>
<feature type="compositionally biased region" description="Low complexity" evidence="3">
    <location>
        <begin position="422"/>
        <end position="435"/>
    </location>
</feature>
<dbReference type="GO" id="GO:0046872">
    <property type="term" value="F:metal ion binding"/>
    <property type="evidence" value="ECO:0007669"/>
    <property type="project" value="InterPro"/>
</dbReference>
<dbReference type="InterPro" id="IPR029052">
    <property type="entry name" value="Metallo-depent_PP-like"/>
</dbReference>
<dbReference type="InterPro" id="IPR056702">
    <property type="entry name" value="DUF7800"/>
</dbReference>
<feature type="compositionally biased region" description="Pro residues" evidence="3">
    <location>
        <begin position="390"/>
        <end position="421"/>
    </location>
</feature>